<name>A0A673WPD7_SALTR</name>
<dbReference type="FunFam" id="3.30.160.60:FF:000109">
    <property type="entry name" value="Transcriptional repressor protein YY1"/>
    <property type="match status" value="1"/>
</dbReference>
<feature type="domain" description="C2H2-type" evidence="14">
    <location>
        <begin position="253"/>
        <end position="277"/>
    </location>
</feature>
<dbReference type="Gene3D" id="3.30.160.60">
    <property type="entry name" value="Classic Zinc Finger"/>
    <property type="match status" value="4"/>
</dbReference>
<keyword evidence="12" id="KW-0539">Nucleus</keyword>
<dbReference type="Pfam" id="PF00096">
    <property type="entry name" value="zf-C2H2"/>
    <property type="match status" value="4"/>
</dbReference>
<dbReference type="FunFam" id="3.30.160.60:FF:000174">
    <property type="entry name" value="Transcriptional repressor protein YY1"/>
    <property type="match status" value="1"/>
</dbReference>
<feature type="domain" description="C2H2-type" evidence="14">
    <location>
        <begin position="282"/>
        <end position="309"/>
    </location>
</feature>
<comment type="subcellular location">
    <subcellularLocation>
        <location evidence="1">Nucleus</location>
    </subcellularLocation>
</comment>
<proteinExistence type="inferred from homology"/>
<evidence type="ECO:0000256" key="1">
    <source>
        <dbReference type="ARBA" id="ARBA00004123"/>
    </source>
</evidence>
<keyword evidence="4" id="KW-0479">Metal-binding</keyword>
<dbReference type="Ensembl" id="ENSSTUT00000011214.1">
    <property type="protein sequence ID" value="ENSSTUP00000010542.1"/>
    <property type="gene ID" value="ENSSTUG00000005079.1"/>
</dbReference>
<dbReference type="GO" id="GO:0000785">
    <property type="term" value="C:chromatin"/>
    <property type="evidence" value="ECO:0007669"/>
    <property type="project" value="TreeGrafter"/>
</dbReference>
<dbReference type="PANTHER" id="PTHR14003:SF19">
    <property type="entry name" value="YY2 TRANSCRIPTION FACTOR"/>
    <property type="match status" value="1"/>
</dbReference>
<protein>
    <submittedName>
        <fullName evidence="15">YY1 transcription factor</fullName>
    </submittedName>
</protein>
<dbReference type="PROSITE" id="PS00028">
    <property type="entry name" value="ZINC_FINGER_C2H2_1"/>
    <property type="match status" value="3"/>
</dbReference>
<organism evidence="15 16">
    <name type="scientific">Salmo trutta</name>
    <name type="common">Brown trout</name>
    <dbReference type="NCBI Taxonomy" id="8032"/>
    <lineage>
        <taxon>Eukaryota</taxon>
        <taxon>Metazoa</taxon>
        <taxon>Chordata</taxon>
        <taxon>Craniata</taxon>
        <taxon>Vertebrata</taxon>
        <taxon>Euteleostomi</taxon>
        <taxon>Actinopterygii</taxon>
        <taxon>Neopterygii</taxon>
        <taxon>Teleostei</taxon>
        <taxon>Protacanthopterygii</taxon>
        <taxon>Salmoniformes</taxon>
        <taxon>Salmonidae</taxon>
        <taxon>Salmoninae</taxon>
        <taxon>Salmo</taxon>
    </lineage>
</organism>
<dbReference type="PIRSF" id="PIRSF037113">
    <property type="entry name" value="TF_Yin_yang"/>
    <property type="match status" value="1"/>
</dbReference>
<evidence type="ECO:0000256" key="8">
    <source>
        <dbReference type="ARBA" id="ARBA00023015"/>
    </source>
</evidence>
<evidence type="ECO:0000256" key="10">
    <source>
        <dbReference type="ARBA" id="ARBA00023159"/>
    </source>
</evidence>
<dbReference type="PROSITE" id="PS50157">
    <property type="entry name" value="ZINC_FINGER_C2H2_2"/>
    <property type="match status" value="4"/>
</dbReference>
<evidence type="ECO:0000313" key="15">
    <source>
        <dbReference type="Ensembl" id="ENSSTUP00000010542.1"/>
    </source>
</evidence>
<keyword evidence="3" id="KW-0678">Repressor</keyword>
<dbReference type="GeneTree" id="ENSGT00940000154763"/>
<keyword evidence="6 13" id="KW-0863">Zinc-finger</keyword>
<evidence type="ECO:0000256" key="12">
    <source>
        <dbReference type="ARBA" id="ARBA00023242"/>
    </source>
</evidence>
<reference evidence="15" key="1">
    <citation type="submission" date="2021-04" db="EMBL/GenBank/DDBJ databases">
        <authorList>
            <consortium name="Wellcome Sanger Institute Data Sharing"/>
        </authorList>
    </citation>
    <scope>NUCLEOTIDE SEQUENCE [LARGE SCALE GENOMIC DNA]</scope>
</reference>
<feature type="domain" description="C2H2-type" evidence="14">
    <location>
        <begin position="310"/>
        <end position="339"/>
    </location>
</feature>
<dbReference type="InterPro" id="IPR017114">
    <property type="entry name" value="YY1-like"/>
</dbReference>
<keyword evidence="16" id="KW-1185">Reference proteome</keyword>
<keyword evidence="5" id="KW-0677">Repeat</keyword>
<evidence type="ECO:0000256" key="2">
    <source>
        <dbReference type="ARBA" id="ARBA00006232"/>
    </source>
</evidence>
<accession>A0A673WPD7</accession>
<sequence>MASGDTLYIEADGSEMPAELVELHEIEVETIPVETIETTVVGGDDDQPMIALQPLVSDDPNSIHHHQEVILVQTREEVVGGDDSDMLADGGYEDQILIPVPAPGVEDEYIEQTLVTVAGKSSVGRMKRGVGGSSKKAGQKSYLGAVEPSSRKWEQKQVQIKTMEGEFSVTMWASDIDHESVVEEQIIGENSPPDYSEYMTGKKLPPGGIPGIDLSDPKQLAEFARSVSICLNSPVHQGMKPRKVKEDDAPRTIACPHKGCTKMFRDNSAMRKHLHTHGPRVHVCAECGKAFVESSKLKRHQLVHTGEKPFQCTFEGCGKRFSLDFNLRTHVRIHTGDRPYVCPFDGCNKKFAQSTNLKSHILTHAKAKNNQ</sequence>
<dbReference type="GO" id="GO:0008270">
    <property type="term" value="F:zinc ion binding"/>
    <property type="evidence" value="ECO:0007669"/>
    <property type="project" value="UniProtKB-KW"/>
</dbReference>
<evidence type="ECO:0000256" key="6">
    <source>
        <dbReference type="ARBA" id="ARBA00022771"/>
    </source>
</evidence>
<comment type="similarity">
    <text evidence="2">Belongs to the YY transcription factor family.</text>
</comment>
<evidence type="ECO:0000256" key="5">
    <source>
        <dbReference type="ARBA" id="ARBA00022737"/>
    </source>
</evidence>
<dbReference type="InterPro" id="IPR013087">
    <property type="entry name" value="Znf_C2H2_type"/>
</dbReference>
<feature type="domain" description="C2H2-type" evidence="14">
    <location>
        <begin position="340"/>
        <end position="369"/>
    </location>
</feature>
<dbReference type="SUPFAM" id="SSF57667">
    <property type="entry name" value="beta-beta-alpha zinc fingers"/>
    <property type="match status" value="3"/>
</dbReference>
<dbReference type="FunFam" id="3.30.160.60:FF:000163">
    <property type="entry name" value="transcriptional repressor protein YY1"/>
    <property type="match status" value="1"/>
</dbReference>
<dbReference type="SMART" id="SM00355">
    <property type="entry name" value="ZnF_C2H2"/>
    <property type="match status" value="4"/>
</dbReference>
<dbReference type="AlphaFoldDB" id="A0A673WPD7"/>
<evidence type="ECO:0000259" key="14">
    <source>
        <dbReference type="PROSITE" id="PS50157"/>
    </source>
</evidence>
<dbReference type="GO" id="GO:0000981">
    <property type="term" value="F:DNA-binding transcription factor activity, RNA polymerase II-specific"/>
    <property type="evidence" value="ECO:0007669"/>
    <property type="project" value="TreeGrafter"/>
</dbReference>
<gene>
    <name evidence="15" type="primary">YY1</name>
    <name evidence="15" type="synonym">LOC115171543</name>
</gene>
<dbReference type="FunFam" id="3.30.160.60:FF:000104">
    <property type="entry name" value="Transcriptional repressor protein YY1"/>
    <property type="match status" value="1"/>
</dbReference>
<dbReference type="GO" id="GO:0005667">
    <property type="term" value="C:transcription regulator complex"/>
    <property type="evidence" value="ECO:0007669"/>
    <property type="project" value="TreeGrafter"/>
</dbReference>
<dbReference type="GO" id="GO:0000978">
    <property type="term" value="F:RNA polymerase II cis-regulatory region sequence-specific DNA binding"/>
    <property type="evidence" value="ECO:0007669"/>
    <property type="project" value="TreeGrafter"/>
</dbReference>
<keyword evidence="9" id="KW-0238">DNA-binding</keyword>
<dbReference type="Proteomes" id="UP000472277">
    <property type="component" value="Chromosome 1"/>
</dbReference>
<dbReference type="GO" id="GO:0031519">
    <property type="term" value="C:PcG protein complex"/>
    <property type="evidence" value="ECO:0007669"/>
    <property type="project" value="TreeGrafter"/>
</dbReference>
<evidence type="ECO:0000256" key="9">
    <source>
        <dbReference type="ARBA" id="ARBA00023125"/>
    </source>
</evidence>
<keyword evidence="8" id="KW-0805">Transcription regulation</keyword>
<reference evidence="15" key="2">
    <citation type="submission" date="2025-08" db="UniProtKB">
        <authorList>
            <consortium name="Ensembl"/>
        </authorList>
    </citation>
    <scope>IDENTIFICATION</scope>
</reference>
<evidence type="ECO:0000313" key="16">
    <source>
        <dbReference type="Proteomes" id="UP000472277"/>
    </source>
</evidence>
<evidence type="ECO:0000256" key="3">
    <source>
        <dbReference type="ARBA" id="ARBA00022491"/>
    </source>
</evidence>
<dbReference type="PANTHER" id="PTHR14003">
    <property type="entry name" value="TRANSCRIPTIONAL REPRESSOR PROTEIN YY"/>
    <property type="match status" value="1"/>
</dbReference>
<evidence type="ECO:0000256" key="13">
    <source>
        <dbReference type="PROSITE-ProRule" id="PRU00042"/>
    </source>
</evidence>
<keyword evidence="7" id="KW-0862">Zinc</keyword>
<evidence type="ECO:0000256" key="4">
    <source>
        <dbReference type="ARBA" id="ARBA00022723"/>
    </source>
</evidence>
<reference evidence="15" key="3">
    <citation type="submission" date="2025-09" db="UniProtKB">
        <authorList>
            <consortium name="Ensembl"/>
        </authorList>
    </citation>
    <scope>IDENTIFICATION</scope>
</reference>
<keyword evidence="11" id="KW-0804">Transcription</keyword>
<dbReference type="InterPro" id="IPR036236">
    <property type="entry name" value="Znf_C2H2_sf"/>
</dbReference>
<evidence type="ECO:0000256" key="7">
    <source>
        <dbReference type="ARBA" id="ARBA00022833"/>
    </source>
</evidence>
<evidence type="ECO:0000256" key="11">
    <source>
        <dbReference type="ARBA" id="ARBA00023163"/>
    </source>
</evidence>
<keyword evidence="10" id="KW-0010">Activator</keyword>